<organism evidence="3 4">
    <name type="scientific">Littorina saxatilis</name>
    <dbReference type="NCBI Taxonomy" id="31220"/>
    <lineage>
        <taxon>Eukaryota</taxon>
        <taxon>Metazoa</taxon>
        <taxon>Spiralia</taxon>
        <taxon>Lophotrochozoa</taxon>
        <taxon>Mollusca</taxon>
        <taxon>Gastropoda</taxon>
        <taxon>Caenogastropoda</taxon>
        <taxon>Littorinimorpha</taxon>
        <taxon>Littorinoidea</taxon>
        <taxon>Littorinidae</taxon>
        <taxon>Littorina</taxon>
    </lineage>
</organism>
<dbReference type="AlphaFoldDB" id="A0AAN9FYU2"/>
<comment type="caution">
    <text evidence="3">The sequence shown here is derived from an EMBL/GenBank/DDBJ whole genome shotgun (WGS) entry which is preliminary data.</text>
</comment>
<feature type="compositionally biased region" description="Gly residues" evidence="1">
    <location>
        <begin position="235"/>
        <end position="246"/>
    </location>
</feature>
<dbReference type="EMBL" id="JBAMIC010002508">
    <property type="protein sequence ID" value="KAK7089224.1"/>
    <property type="molecule type" value="Genomic_DNA"/>
</dbReference>
<name>A0AAN9FYU2_9CAEN</name>
<accession>A0AAN9FYU2</accession>
<feature type="transmembrane region" description="Helical" evidence="2">
    <location>
        <begin position="161"/>
        <end position="187"/>
    </location>
</feature>
<gene>
    <name evidence="3" type="ORF">V1264_024266</name>
</gene>
<feature type="transmembrane region" description="Helical" evidence="2">
    <location>
        <begin position="42"/>
        <end position="67"/>
    </location>
</feature>
<evidence type="ECO:0000313" key="4">
    <source>
        <dbReference type="Proteomes" id="UP001374579"/>
    </source>
</evidence>
<evidence type="ECO:0000256" key="2">
    <source>
        <dbReference type="SAM" id="Phobius"/>
    </source>
</evidence>
<keyword evidence="2" id="KW-0812">Transmembrane</keyword>
<feature type="region of interest" description="Disordered" evidence="1">
    <location>
        <begin position="218"/>
        <end position="246"/>
    </location>
</feature>
<protein>
    <submittedName>
        <fullName evidence="3">Uncharacterized protein</fullName>
    </submittedName>
</protein>
<evidence type="ECO:0000256" key="1">
    <source>
        <dbReference type="SAM" id="MobiDB-lite"/>
    </source>
</evidence>
<keyword evidence="2" id="KW-1133">Transmembrane helix</keyword>
<reference evidence="3 4" key="1">
    <citation type="submission" date="2024-02" db="EMBL/GenBank/DDBJ databases">
        <title>Chromosome-scale genome assembly of the rough periwinkle Littorina saxatilis.</title>
        <authorList>
            <person name="De Jode A."/>
            <person name="Faria R."/>
            <person name="Formenti G."/>
            <person name="Sims Y."/>
            <person name="Smith T.P."/>
            <person name="Tracey A."/>
            <person name="Wood J.M.D."/>
            <person name="Zagrodzka Z.B."/>
            <person name="Johannesson K."/>
            <person name="Butlin R.K."/>
            <person name="Leder E.H."/>
        </authorList>
    </citation>
    <scope>NUCLEOTIDE SEQUENCE [LARGE SCALE GENOMIC DNA]</scope>
    <source>
        <strain evidence="3">Snail1</strain>
        <tissue evidence="3">Muscle</tissue>
    </source>
</reference>
<feature type="transmembrane region" description="Helical" evidence="2">
    <location>
        <begin position="73"/>
        <end position="94"/>
    </location>
</feature>
<dbReference type="Proteomes" id="UP001374579">
    <property type="component" value="Unassembled WGS sequence"/>
</dbReference>
<evidence type="ECO:0000313" key="3">
    <source>
        <dbReference type="EMBL" id="KAK7089224.1"/>
    </source>
</evidence>
<proteinExistence type="predicted"/>
<sequence>MSSKVVYGTYVEVANCPCCQYPPVEFHSEEGKQRRRKLVCHYGKISMVQFPLAVLALLSGATTIGLTVTNLQWPFFSCFPLVNGLLLLIAAYFGRRVGQANLDVELPPSVKRNVVVHYVLSLIGVTFCGLAASFSGVCLGFCLSDNPETLAKCSPNHDVKMTFVCIDLALGLLQLPACIAALVLFCLHARTLGFNDRFNSLKDEVADLRVEVAALRRGQGQGQVPPPAYSEAPEGGRGGGWGYSGGQGGGQGSYEYGNPAMTGYSGHRDKQY</sequence>
<feature type="transmembrane region" description="Helical" evidence="2">
    <location>
        <begin position="115"/>
        <end position="141"/>
    </location>
</feature>
<keyword evidence="4" id="KW-1185">Reference proteome</keyword>
<keyword evidence="2" id="KW-0472">Membrane</keyword>